<keyword evidence="1" id="KW-0805">Transcription regulation</keyword>
<evidence type="ECO:0000256" key="1">
    <source>
        <dbReference type="ARBA" id="ARBA00023015"/>
    </source>
</evidence>
<reference evidence="6 7" key="1">
    <citation type="submission" date="2020-07" db="EMBL/GenBank/DDBJ databases">
        <title>Draft genome sequence of four isobutane-metabolizing strains capable of cometabolically degrading diverse ether contaminants.</title>
        <authorList>
            <person name="Chen W."/>
            <person name="Faulkner N."/>
            <person name="Smith C."/>
            <person name="Hyman M."/>
        </authorList>
    </citation>
    <scope>NUCLEOTIDE SEQUENCE [LARGE SCALE GENOMIC DNA]</scope>
    <source>
        <strain evidence="6 7">2A</strain>
    </source>
</reference>
<dbReference type="SMART" id="SM00418">
    <property type="entry name" value="HTH_ARSR"/>
    <property type="match status" value="1"/>
</dbReference>
<dbReference type="InterPro" id="IPR051011">
    <property type="entry name" value="Metal_resp_trans_reg"/>
</dbReference>
<dbReference type="Proteomes" id="UP000515498">
    <property type="component" value="Chromosome"/>
</dbReference>
<accession>A0A7G8P939</accession>
<dbReference type="Gene3D" id="1.10.10.10">
    <property type="entry name" value="Winged helix-like DNA-binding domain superfamily/Winged helix DNA-binding domain"/>
    <property type="match status" value="1"/>
</dbReference>
<dbReference type="PROSITE" id="PS50987">
    <property type="entry name" value="HTH_ARSR_2"/>
    <property type="match status" value="1"/>
</dbReference>
<feature type="region of interest" description="Disordered" evidence="4">
    <location>
        <begin position="1"/>
        <end position="22"/>
    </location>
</feature>
<evidence type="ECO:0000313" key="7">
    <source>
        <dbReference type="Proteomes" id="UP000515498"/>
    </source>
</evidence>
<protein>
    <submittedName>
        <fullName evidence="6">Winged helix-turn-helix transcriptional regulator</fullName>
    </submittedName>
</protein>
<feature type="domain" description="HTH arsR-type" evidence="5">
    <location>
        <begin position="21"/>
        <end position="115"/>
    </location>
</feature>
<dbReference type="SUPFAM" id="SSF46785">
    <property type="entry name" value="Winged helix' DNA-binding domain"/>
    <property type="match status" value="1"/>
</dbReference>
<dbReference type="InterPro" id="IPR036388">
    <property type="entry name" value="WH-like_DNA-bd_sf"/>
</dbReference>
<dbReference type="PANTHER" id="PTHR43132">
    <property type="entry name" value="ARSENICAL RESISTANCE OPERON REPRESSOR ARSR-RELATED"/>
    <property type="match status" value="1"/>
</dbReference>
<dbReference type="GO" id="GO:0003677">
    <property type="term" value="F:DNA binding"/>
    <property type="evidence" value="ECO:0007669"/>
    <property type="project" value="UniProtKB-KW"/>
</dbReference>
<evidence type="ECO:0000256" key="2">
    <source>
        <dbReference type="ARBA" id="ARBA00023125"/>
    </source>
</evidence>
<dbReference type="Pfam" id="PF01022">
    <property type="entry name" value="HTH_5"/>
    <property type="match status" value="1"/>
</dbReference>
<dbReference type="CDD" id="cd00090">
    <property type="entry name" value="HTH_ARSR"/>
    <property type="match status" value="1"/>
</dbReference>
<dbReference type="EMBL" id="CP059894">
    <property type="protein sequence ID" value="QNJ90855.1"/>
    <property type="molecule type" value="Genomic_DNA"/>
</dbReference>
<dbReference type="PRINTS" id="PR00778">
    <property type="entry name" value="HTHARSR"/>
</dbReference>
<proteinExistence type="predicted"/>
<dbReference type="KEGG" id="mflu:HZU40_21735"/>
<dbReference type="InterPro" id="IPR011991">
    <property type="entry name" value="ArsR-like_HTH"/>
</dbReference>
<keyword evidence="2" id="KW-0238">DNA-binding</keyword>
<organism evidence="6 7">
    <name type="scientific">Mycolicibacterium fluoranthenivorans</name>
    <dbReference type="NCBI Taxonomy" id="258505"/>
    <lineage>
        <taxon>Bacteria</taxon>
        <taxon>Bacillati</taxon>
        <taxon>Actinomycetota</taxon>
        <taxon>Actinomycetes</taxon>
        <taxon>Mycobacteriales</taxon>
        <taxon>Mycobacteriaceae</taxon>
        <taxon>Mycolicibacterium</taxon>
    </lineage>
</organism>
<evidence type="ECO:0000313" key="6">
    <source>
        <dbReference type="EMBL" id="QNJ90855.1"/>
    </source>
</evidence>
<dbReference type="GO" id="GO:0003700">
    <property type="term" value="F:DNA-binding transcription factor activity"/>
    <property type="evidence" value="ECO:0007669"/>
    <property type="project" value="InterPro"/>
</dbReference>
<evidence type="ECO:0000259" key="5">
    <source>
        <dbReference type="PROSITE" id="PS50987"/>
    </source>
</evidence>
<evidence type="ECO:0000256" key="4">
    <source>
        <dbReference type="SAM" id="MobiDB-lite"/>
    </source>
</evidence>
<evidence type="ECO:0000256" key="3">
    <source>
        <dbReference type="ARBA" id="ARBA00023163"/>
    </source>
</evidence>
<sequence length="124" mass="13807">MLTSVERGRRHVPKNSEPQPLPDELLQEAASTMALLATPVRLHLLWLLSHGEQDVGTLAEAIDQTLPTVSHHLNKLKLAGLVGDRVAGRHRVYMAIDQDAVDLATLVISRRLERKSGRARKRRA</sequence>
<dbReference type="AlphaFoldDB" id="A0A7G8P939"/>
<dbReference type="InterPro" id="IPR001845">
    <property type="entry name" value="HTH_ArsR_DNA-bd_dom"/>
</dbReference>
<gene>
    <name evidence="6" type="ORF">HZU40_21735</name>
</gene>
<dbReference type="InterPro" id="IPR036390">
    <property type="entry name" value="WH_DNA-bd_sf"/>
</dbReference>
<dbReference type="PANTHER" id="PTHR43132:SF8">
    <property type="entry name" value="HTH-TYPE TRANSCRIPTIONAL REGULATOR KMTR"/>
    <property type="match status" value="1"/>
</dbReference>
<dbReference type="NCBIfam" id="NF033788">
    <property type="entry name" value="HTH_metalloreg"/>
    <property type="match status" value="1"/>
</dbReference>
<keyword evidence="3" id="KW-0804">Transcription</keyword>
<name>A0A7G8P939_9MYCO</name>